<organism evidence="1">
    <name type="scientific">Candidatus Kentrum sp. TC</name>
    <dbReference type="NCBI Taxonomy" id="2126339"/>
    <lineage>
        <taxon>Bacteria</taxon>
        <taxon>Pseudomonadati</taxon>
        <taxon>Pseudomonadota</taxon>
        <taxon>Gammaproteobacteria</taxon>
        <taxon>Candidatus Kentrum</taxon>
    </lineage>
</organism>
<dbReference type="AlphaFoldDB" id="A0A450YYJ8"/>
<proteinExistence type="predicted"/>
<reference evidence="1" key="1">
    <citation type="submission" date="2019-02" db="EMBL/GenBank/DDBJ databases">
        <authorList>
            <person name="Gruber-Vodicka R. H."/>
            <person name="Seah K. B. B."/>
        </authorList>
    </citation>
    <scope>NUCLEOTIDE SEQUENCE</scope>
    <source>
        <strain evidence="1">BECK_BZ125</strain>
    </source>
</reference>
<accession>A0A450YYJ8</accession>
<protein>
    <submittedName>
        <fullName evidence="1">Uncharacterized protein</fullName>
    </submittedName>
</protein>
<name>A0A450YYJ8_9GAMM</name>
<dbReference type="EMBL" id="CAADFT010000067">
    <property type="protein sequence ID" value="VFK46615.1"/>
    <property type="molecule type" value="Genomic_DNA"/>
</dbReference>
<gene>
    <name evidence="1" type="ORF">BECKTC1821E_GA0114239_106717</name>
</gene>
<sequence length="137" mass="16238">MTRRGLMYICPFCLHRMRTAHRAPDQWFVERRLEFHHLCERCGRFSIPEMLHRPGKSLDGELFYMFAPCPNAYECECRDVYDASCEGDRVMKKCLHGLYRELEATNHFLQDLIRRIEGLPAPPESQSEPHRKRPGNE</sequence>
<evidence type="ECO:0000313" key="1">
    <source>
        <dbReference type="EMBL" id="VFK46615.1"/>
    </source>
</evidence>